<dbReference type="EMBL" id="JANHAX010000002">
    <property type="protein sequence ID" value="MDQ2090078.1"/>
    <property type="molecule type" value="Genomic_DNA"/>
</dbReference>
<sequence length="74" mass="8282">MTTEKIAMHRGLLVTEWAHTGTKPFPPQTQRISFPARFDQVDFNHVGRFVGLARPRLHIKILVVIGLVEFGGGS</sequence>
<keyword evidence="2" id="KW-1185">Reference proteome</keyword>
<name>A0AAE4B3H8_9RHOB</name>
<reference evidence="1" key="2">
    <citation type="submission" date="2023-02" db="EMBL/GenBank/DDBJ databases">
        <title>'Rhodoalgimonas zhirmunskyi' gen. nov., isolated from a red alga.</title>
        <authorList>
            <person name="Nedashkovskaya O.I."/>
            <person name="Otstavnykh N.Y."/>
            <person name="Bystritskaya E.P."/>
            <person name="Balabanova L.A."/>
            <person name="Isaeva M.P."/>
        </authorList>
    </citation>
    <scope>NUCLEOTIDE SEQUENCE</scope>
    <source>
        <strain evidence="1">KCTC 52189</strain>
    </source>
</reference>
<gene>
    <name evidence="1" type="ORF">NO357_09230</name>
</gene>
<dbReference type="AlphaFoldDB" id="A0AAE4B3H8"/>
<dbReference type="Proteomes" id="UP001226762">
    <property type="component" value="Unassembled WGS sequence"/>
</dbReference>
<evidence type="ECO:0000313" key="1">
    <source>
        <dbReference type="EMBL" id="MDQ2090078.1"/>
    </source>
</evidence>
<evidence type="ECO:0000313" key="2">
    <source>
        <dbReference type="Proteomes" id="UP001226762"/>
    </source>
</evidence>
<accession>A0AAE4B3H8</accession>
<comment type="caution">
    <text evidence="1">The sequence shown here is derived from an EMBL/GenBank/DDBJ whole genome shotgun (WGS) entry which is preliminary data.</text>
</comment>
<organism evidence="1 2">
    <name type="scientific">Marimonas arenosa</name>
    <dbReference type="NCBI Taxonomy" id="1795305"/>
    <lineage>
        <taxon>Bacteria</taxon>
        <taxon>Pseudomonadati</taxon>
        <taxon>Pseudomonadota</taxon>
        <taxon>Alphaproteobacteria</taxon>
        <taxon>Rhodobacterales</taxon>
        <taxon>Paracoccaceae</taxon>
        <taxon>Marimonas</taxon>
    </lineage>
</organism>
<proteinExistence type="predicted"/>
<reference evidence="1" key="1">
    <citation type="submission" date="2022-07" db="EMBL/GenBank/DDBJ databases">
        <authorList>
            <person name="Otstavnykh N."/>
            <person name="Isaeva M."/>
            <person name="Bystritskaya E."/>
        </authorList>
    </citation>
    <scope>NUCLEOTIDE SEQUENCE</scope>
    <source>
        <strain evidence="1">KCTC 52189</strain>
    </source>
</reference>
<protein>
    <submittedName>
        <fullName evidence="1">Uncharacterized protein</fullName>
    </submittedName>
</protein>